<dbReference type="Gene3D" id="3.40.30.10">
    <property type="entry name" value="Glutaredoxin"/>
    <property type="match status" value="1"/>
</dbReference>
<name>A0A5C5XGG5_9PLAN</name>
<dbReference type="InterPro" id="IPR001949">
    <property type="entry name" value="NADH-UbQ_OxRdtase_51kDa_CS"/>
</dbReference>
<dbReference type="InterPro" id="IPR036249">
    <property type="entry name" value="Thioredoxin-like_sf"/>
</dbReference>
<evidence type="ECO:0000256" key="1">
    <source>
        <dbReference type="ARBA" id="ARBA00007523"/>
    </source>
</evidence>
<accession>A0A5C5XGG5</accession>
<sequence length="578" mass="65092">MSLVQNLIKRQKENGGFLSAEVLQEISERTATPLYRLQELISFYNSFRLTPPPKVEVQVCRDFTCHMHKSQELIQDLKNEFAEEIEQGQVSISGKSCMGYCDGPVAVSLNHHITPDSNLSHCVTSIRSILKSGTTHGKPVDQEIPDDWDIDCYQKQTKYELLKQFLKATDRIAFGESVLKSLEDSSLVGKGGPGARTAKKWRTVKKYAEQENRAVRYVVCNADESEPGTFKDRELLLRSPHLVLEGMITAALIIGAERAYIYIRHEYESQIEAFQKCIDDAKAQGLCGRNLLKTGLNCEVEVFVSPGNYICGEQTAMIEAMEDKRAQPRQRPPDLEIQGYRNFPTLVNNVETFAWVPAIFNNGPEWYQKLGVNDCQGKRFVSLSGDINRPGVYEVPLGSTVGDLLEIVGGMRNKQQLQAFGVSGPSGGFLPRKFSRDQLPENFVKENIPEGENEFDLLNLPLDNNFFRFQLRGRFNLGAAHLFIGEQTDLVSLVKSCTEFYRNESCGKCVPCRLGSEKLVQIASRPLNEGKLQIPDYFQDLIELMQESSICGLGQVAFNPLLSLKEFFPETWEVAKSR</sequence>
<dbReference type="EC" id="1.6.5.11" evidence="7"/>
<dbReference type="Gene3D" id="1.20.1440.230">
    <property type="entry name" value="NADH-ubiquinone oxidoreductase 51kDa subunit, iron-sulphur binding domain"/>
    <property type="match status" value="1"/>
</dbReference>
<dbReference type="SUPFAM" id="SSF52833">
    <property type="entry name" value="Thioredoxin-like"/>
    <property type="match status" value="1"/>
</dbReference>
<keyword evidence="7" id="KW-0560">Oxidoreductase</keyword>
<dbReference type="GO" id="GO:0010181">
    <property type="term" value="F:FMN binding"/>
    <property type="evidence" value="ECO:0007669"/>
    <property type="project" value="InterPro"/>
</dbReference>
<evidence type="ECO:0000256" key="4">
    <source>
        <dbReference type="ARBA" id="ARBA00023004"/>
    </source>
</evidence>
<dbReference type="CDD" id="cd02980">
    <property type="entry name" value="TRX_Fd_family"/>
    <property type="match status" value="1"/>
</dbReference>
<dbReference type="PANTHER" id="PTHR43578:SF3">
    <property type="entry name" value="NADH-QUINONE OXIDOREDUCTASE SUBUNIT F"/>
    <property type="match status" value="1"/>
</dbReference>
<keyword evidence="5" id="KW-0411">Iron-sulfur</keyword>
<dbReference type="InterPro" id="IPR037225">
    <property type="entry name" value="Nuo51_FMN-bd_sf"/>
</dbReference>
<dbReference type="SUPFAM" id="SSF142019">
    <property type="entry name" value="Nqo1 FMN-binding domain-like"/>
    <property type="match status" value="1"/>
</dbReference>
<dbReference type="InterPro" id="IPR041921">
    <property type="entry name" value="NuoE_N"/>
</dbReference>
<comment type="caution">
    <text evidence="7">The sequence shown here is derived from an EMBL/GenBank/DDBJ whole genome shotgun (WGS) entry which is preliminary data.</text>
</comment>
<dbReference type="SMART" id="SM00928">
    <property type="entry name" value="NADH_4Fe-4S"/>
    <property type="match status" value="1"/>
</dbReference>
<organism evidence="7 8">
    <name type="scientific">Rubinisphaera italica</name>
    <dbReference type="NCBI Taxonomy" id="2527969"/>
    <lineage>
        <taxon>Bacteria</taxon>
        <taxon>Pseudomonadati</taxon>
        <taxon>Planctomycetota</taxon>
        <taxon>Planctomycetia</taxon>
        <taxon>Planctomycetales</taxon>
        <taxon>Planctomycetaceae</taxon>
        <taxon>Rubinisphaera</taxon>
    </lineage>
</organism>
<dbReference type="InterPro" id="IPR019554">
    <property type="entry name" value="Soluble_ligand-bd"/>
</dbReference>
<feature type="domain" description="NADH-ubiquinone oxidoreductase 51kDa subunit iron-sulphur binding" evidence="6">
    <location>
        <begin position="491"/>
        <end position="537"/>
    </location>
</feature>
<protein>
    <submittedName>
        <fullName evidence="7">NADH-quinone oxidoreductase subunit F</fullName>
        <ecNumber evidence="7">1.6.5.11</ecNumber>
    </submittedName>
</protein>
<dbReference type="GO" id="GO:0016491">
    <property type="term" value="F:oxidoreductase activity"/>
    <property type="evidence" value="ECO:0007669"/>
    <property type="project" value="UniProtKB-KW"/>
</dbReference>
<gene>
    <name evidence="7" type="primary">nuoF</name>
    <name evidence="7" type="ORF">Pan54_22270</name>
</gene>
<dbReference type="Proteomes" id="UP000316095">
    <property type="component" value="Unassembled WGS sequence"/>
</dbReference>
<dbReference type="InterPro" id="IPR011538">
    <property type="entry name" value="Nuo51_FMN-bd"/>
</dbReference>
<dbReference type="PANTHER" id="PTHR43578">
    <property type="entry name" value="NADH-QUINONE OXIDOREDUCTASE SUBUNIT F"/>
    <property type="match status" value="1"/>
</dbReference>
<comment type="similarity">
    <text evidence="1">Belongs to the complex I 51 kDa subunit family.</text>
</comment>
<evidence type="ECO:0000256" key="3">
    <source>
        <dbReference type="ARBA" id="ARBA00022723"/>
    </source>
</evidence>
<keyword evidence="8" id="KW-1185">Reference proteome</keyword>
<keyword evidence="4" id="KW-0408">Iron</keyword>
<dbReference type="Gene3D" id="1.10.10.1590">
    <property type="entry name" value="NADH-quinone oxidoreductase subunit E"/>
    <property type="match status" value="1"/>
</dbReference>
<evidence type="ECO:0000313" key="8">
    <source>
        <dbReference type="Proteomes" id="UP000316095"/>
    </source>
</evidence>
<proteinExistence type="inferred from homology"/>
<dbReference type="Pfam" id="PF01257">
    <property type="entry name" value="2Fe-2S_thioredx"/>
    <property type="match status" value="1"/>
</dbReference>
<dbReference type="SUPFAM" id="SSF140490">
    <property type="entry name" value="Nqo1C-terminal domain-like"/>
    <property type="match status" value="1"/>
</dbReference>
<dbReference type="GO" id="GO:0051539">
    <property type="term" value="F:4 iron, 4 sulfur cluster binding"/>
    <property type="evidence" value="ECO:0007669"/>
    <property type="project" value="UniProtKB-KW"/>
</dbReference>
<dbReference type="Pfam" id="PF01512">
    <property type="entry name" value="Complex1_51K"/>
    <property type="match status" value="1"/>
</dbReference>
<reference evidence="7 8" key="1">
    <citation type="submission" date="2019-02" db="EMBL/GenBank/DDBJ databases">
        <title>Deep-cultivation of Planctomycetes and their phenomic and genomic characterization uncovers novel biology.</title>
        <authorList>
            <person name="Wiegand S."/>
            <person name="Jogler M."/>
            <person name="Boedeker C."/>
            <person name="Pinto D."/>
            <person name="Vollmers J."/>
            <person name="Rivas-Marin E."/>
            <person name="Kohn T."/>
            <person name="Peeters S.H."/>
            <person name="Heuer A."/>
            <person name="Rast P."/>
            <person name="Oberbeckmann S."/>
            <person name="Bunk B."/>
            <person name="Jeske O."/>
            <person name="Meyerdierks A."/>
            <person name="Storesund J.E."/>
            <person name="Kallscheuer N."/>
            <person name="Luecker S."/>
            <person name="Lage O.M."/>
            <person name="Pohl T."/>
            <person name="Merkel B.J."/>
            <person name="Hornburger P."/>
            <person name="Mueller R.-W."/>
            <person name="Bruemmer F."/>
            <person name="Labrenz M."/>
            <person name="Spormann A.M."/>
            <person name="Op Den Camp H."/>
            <person name="Overmann J."/>
            <person name="Amann R."/>
            <person name="Jetten M.S.M."/>
            <person name="Mascher T."/>
            <person name="Medema M.H."/>
            <person name="Devos D.P."/>
            <person name="Kaster A.-K."/>
            <person name="Ovreas L."/>
            <person name="Rohde M."/>
            <person name="Galperin M.Y."/>
            <person name="Jogler C."/>
        </authorList>
    </citation>
    <scope>NUCLEOTIDE SEQUENCE [LARGE SCALE GENOMIC DNA]</scope>
    <source>
        <strain evidence="7 8">Pan54</strain>
    </source>
</reference>
<dbReference type="OrthoDB" id="9761899at2"/>
<dbReference type="GO" id="GO:0046872">
    <property type="term" value="F:metal ion binding"/>
    <property type="evidence" value="ECO:0007669"/>
    <property type="project" value="UniProtKB-KW"/>
</dbReference>
<evidence type="ECO:0000313" key="7">
    <source>
        <dbReference type="EMBL" id="TWT61491.1"/>
    </source>
</evidence>
<dbReference type="Gene3D" id="3.40.50.11540">
    <property type="entry name" value="NADH-ubiquinone oxidoreductase 51kDa subunit"/>
    <property type="match status" value="1"/>
</dbReference>
<dbReference type="PROSITE" id="PS00645">
    <property type="entry name" value="COMPLEX1_51K_2"/>
    <property type="match status" value="1"/>
</dbReference>
<dbReference type="InterPro" id="IPR019575">
    <property type="entry name" value="Nuop51_4Fe4S-bd"/>
</dbReference>
<dbReference type="RefSeq" id="WP_146503474.1">
    <property type="nucleotide sequence ID" value="NZ_SJPG01000001.1"/>
</dbReference>
<evidence type="ECO:0000256" key="2">
    <source>
        <dbReference type="ARBA" id="ARBA00022485"/>
    </source>
</evidence>
<dbReference type="AlphaFoldDB" id="A0A5C5XGG5"/>
<evidence type="ECO:0000256" key="5">
    <source>
        <dbReference type="ARBA" id="ARBA00023014"/>
    </source>
</evidence>
<dbReference type="InterPro" id="IPR037207">
    <property type="entry name" value="Nuop51_4Fe4S-bd_sf"/>
</dbReference>
<keyword evidence="2" id="KW-0004">4Fe-4S</keyword>
<dbReference type="Pfam" id="PF10589">
    <property type="entry name" value="NADH_4Fe-4S"/>
    <property type="match status" value="1"/>
</dbReference>
<dbReference type="SUPFAM" id="SSF142984">
    <property type="entry name" value="Nqo1 middle domain-like"/>
    <property type="match status" value="1"/>
</dbReference>
<evidence type="ECO:0000259" key="6">
    <source>
        <dbReference type="SMART" id="SM00928"/>
    </source>
</evidence>
<dbReference type="GO" id="GO:0008137">
    <property type="term" value="F:NADH dehydrogenase (ubiquinone) activity"/>
    <property type="evidence" value="ECO:0007669"/>
    <property type="project" value="InterPro"/>
</dbReference>
<dbReference type="EMBL" id="SJPG01000001">
    <property type="protein sequence ID" value="TWT61491.1"/>
    <property type="molecule type" value="Genomic_DNA"/>
</dbReference>
<dbReference type="Pfam" id="PF10531">
    <property type="entry name" value="SLBB"/>
    <property type="match status" value="1"/>
</dbReference>
<keyword evidence="3" id="KW-0479">Metal-binding</keyword>
<dbReference type="Gene3D" id="3.10.20.600">
    <property type="match status" value="1"/>
</dbReference>